<dbReference type="AlphaFoldDB" id="A0A2M7D6Y1"/>
<feature type="transmembrane region" description="Helical" evidence="2">
    <location>
        <begin position="262"/>
        <end position="285"/>
    </location>
</feature>
<keyword evidence="2" id="KW-1133">Transmembrane helix</keyword>
<evidence type="ECO:0000256" key="1">
    <source>
        <dbReference type="SAM" id="MobiDB-lite"/>
    </source>
</evidence>
<gene>
    <name evidence="3" type="ORF">COS30_00310</name>
</gene>
<evidence type="ECO:0000256" key="2">
    <source>
        <dbReference type="SAM" id="Phobius"/>
    </source>
</evidence>
<dbReference type="EMBL" id="PEUE01000007">
    <property type="protein sequence ID" value="PIV38761.1"/>
    <property type="molecule type" value="Genomic_DNA"/>
</dbReference>
<feature type="transmembrane region" description="Helical" evidence="2">
    <location>
        <begin position="183"/>
        <end position="204"/>
    </location>
</feature>
<dbReference type="Proteomes" id="UP000229247">
    <property type="component" value="Unassembled WGS sequence"/>
</dbReference>
<accession>A0A2M7D6Y1</accession>
<reference evidence="4" key="1">
    <citation type="submission" date="2017-09" db="EMBL/GenBank/DDBJ databases">
        <title>Depth-based differentiation of microbial function through sediment-hosted aquifers and enrichment of novel symbionts in the deep terrestrial subsurface.</title>
        <authorList>
            <person name="Probst A.J."/>
            <person name="Ladd B."/>
            <person name="Jarett J.K."/>
            <person name="Geller-Mcgrath D.E."/>
            <person name="Sieber C.M.K."/>
            <person name="Emerson J.B."/>
            <person name="Anantharaman K."/>
            <person name="Thomas B.C."/>
            <person name="Malmstrom R."/>
            <person name="Stieglmeier M."/>
            <person name="Klingl A."/>
            <person name="Woyke T."/>
            <person name="Ryan C.M."/>
            <person name="Banfield J.F."/>
        </authorList>
    </citation>
    <scope>NUCLEOTIDE SEQUENCE [LARGE SCALE GENOMIC DNA]</scope>
</reference>
<keyword evidence="2" id="KW-0472">Membrane</keyword>
<comment type="caution">
    <text evidence="3">The sequence shown here is derived from an EMBL/GenBank/DDBJ whole genome shotgun (WGS) entry which is preliminary data.</text>
</comment>
<sequence>MPNRLNKKFVFAAVIILTLIGVIFARPIYPQASPRVIQGIGVNMAQAIEEGQEIKTDIKNQQTDPSKLPDLSKDAQNKALGQQADARKAANEPSDKDLYLPVLFHIIGGILYVVSFVFSQLVVLAAKLANAVLGINHFTDVDVVIMGWEITRGLCNMIFALVLLILAFDTVLQTEYMGARRTLVRLVVIALLINFSLMLSGIIIDFSQVLTEYFIKAAVGSNGDVGLKLAGALNLSKVWQPPGDTSTLEAVKRFLLGPPLSAIVSLLMACIVLAIAAFTFFAFSFFLLVRVVWLWLLLILAPLAWASYVAPNLASSFGGGWEKWWKEFLKWSFFAPAYAFFLYLALTIAQNGLGFNVNKEIVAKAGDIPIVSSIFAGFFRSFDIILQYIVVIMILLAGLAFAQKAGAYGASAVMNSVKNVGNKVGDWSKRQAKRPGYYATDKASQWGAQLGAKTLTGISKTPLLRRITPGAATAGRRLEAKATQLQRKQIDRKQNKSFGDLLQNMSAEGVIDEALNAWGVRGTMAAEVAQKKGFFTKEFNDDAKNKKAGQAAKKGRNAFRRLGMHVEADALEETRLDIVKDKDLKKRIKDGITNGNFSKNKASSFLGENSQKIVEAAGQMVENDEIPRTEMAIAHKKLAKSVQDTFNKAALMTIQGNTDLGIVGDTEYKKIGLRHIYAGATSDINGAFSGDDREKWEKHEREYSQSLGPKEIGAFTTKTPAGQASLETIGKYITEGQLAGIRGEVNGLAKTLIMQGAIKAGRRDELIDNSPMWSQSVIKAIEKVGKQIENKQTTPKINERPLAYGPLPKASKANATPVTPPLESYELPPKKQPPPTSV</sequence>
<feature type="transmembrane region" description="Helical" evidence="2">
    <location>
        <begin position="292"/>
        <end position="311"/>
    </location>
</feature>
<organism evidence="3 4">
    <name type="scientific">Candidatus Portnoybacteria bacterium CG02_land_8_20_14_3_00_45_8</name>
    <dbReference type="NCBI Taxonomy" id="1974807"/>
    <lineage>
        <taxon>Bacteria</taxon>
        <taxon>Candidatus Portnoyibacteriota</taxon>
    </lineage>
</organism>
<evidence type="ECO:0000313" key="3">
    <source>
        <dbReference type="EMBL" id="PIV38761.1"/>
    </source>
</evidence>
<feature type="transmembrane region" description="Helical" evidence="2">
    <location>
        <begin position="150"/>
        <end position="171"/>
    </location>
</feature>
<name>A0A2M7D6Y1_9BACT</name>
<feature type="region of interest" description="Disordered" evidence="1">
    <location>
        <begin position="789"/>
        <end position="838"/>
    </location>
</feature>
<feature type="transmembrane region" description="Helical" evidence="2">
    <location>
        <begin position="385"/>
        <end position="402"/>
    </location>
</feature>
<feature type="transmembrane region" description="Helical" evidence="2">
    <location>
        <begin position="331"/>
        <end position="349"/>
    </location>
</feature>
<keyword evidence="2" id="KW-0812">Transmembrane</keyword>
<evidence type="ECO:0000313" key="4">
    <source>
        <dbReference type="Proteomes" id="UP000229247"/>
    </source>
</evidence>
<proteinExistence type="predicted"/>
<protein>
    <submittedName>
        <fullName evidence="3">Uncharacterized protein</fullName>
    </submittedName>
</protein>
<feature type="transmembrane region" description="Helical" evidence="2">
    <location>
        <begin position="98"/>
        <end position="114"/>
    </location>
</feature>